<dbReference type="AlphaFoldDB" id="A0A6B0TSG4"/>
<dbReference type="Pfam" id="PF12705">
    <property type="entry name" value="PDDEXK_1"/>
    <property type="match status" value="1"/>
</dbReference>
<reference evidence="3 4" key="1">
    <citation type="submission" date="2019-12" db="EMBL/GenBank/DDBJ databases">
        <title>Strain KN286 was isolated from seawater, which was collected from Caroline Seamount in the tropical western Pacific.</title>
        <authorList>
            <person name="Wang Q."/>
        </authorList>
    </citation>
    <scope>NUCLEOTIDE SEQUENCE [LARGE SCALE GENOMIC DNA]</scope>
    <source>
        <strain evidence="3 4">KN286</strain>
    </source>
</reference>
<accession>A0A6B0TSG4</accession>
<dbReference type="InterPro" id="IPR027417">
    <property type="entry name" value="P-loop_NTPase"/>
</dbReference>
<dbReference type="NCBIfam" id="TIGR02786">
    <property type="entry name" value="addB_alphas"/>
    <property type="match status" value="1"/>
</dbReference>
<dbReference type="SUPFAM" id="SSF52540">
    <property type="entry name" value="P-loop containing nucleoside triphosphate hydrolases"/>
    <property type="match status" value="1"/>
</dbReference>
<organism evidence="3 4">
    <name type="scientific">Oceanomicrobium pacificus</name>
    <dbReference type="NCBI Taxonomy" id="2692916"/>
    <lineage>
        <taxon>Bacteria</taxon>
        <taxon>Pseudomonadati</taxon>
        <taxon>Pseudomonadota</taxon>
        <taxon>Alphaproteobacteria</taxon>
        <taxon>Rhodobacterales</taxon>
        <taxon>Paracoccaceae</taxon>
        <taxon>Oceanomicrobium</taxon>
    </lineage>
</organism>
<feature type="domain" description="PD-(D/E)XK endonuclease-like" evidence="2">
    <location>
        <begin position="729"/>
        <end position="958"/>
    </location>
</feature>
<dbReference type="Proteomes" id="UP000436016">
    <property type="component" value="Unassembled WGS sequence"/>
</dbReference>
<dbReference type="EMBL" id="WUWG01000001">
    <property type="protein sequence ID" value="MXU64745.1"/>
    <property type="molecule type" value="Genomic_DNA"/>
</dbReference>
<evidence type="ECO:0000256" key="1">
    <source>
        <dbReference type="SAM" id="MobiDB-lite"/>
    </source>
</evidence>
<dbReference type="InterPro" id="IPR014153">
    <property type="entry name" value="Ds_break_AddB"/>
</dbReference>
<dbReference type="InterPro" id="IPR038726">
    <property type="entry name" value="PDDEXK_AddAB-type"/>
</dbReference>
<name>A0A6B0TSG4_9RHOB</name>
<feature type="region of interest" description="Disordered" evidence="1">
    <location>
        <begin position="959"/>
        <end position="997"/>
    </location>
</feature>
<dbReference type="RefSeq" id="WP_160852409.1">
    <property type="nucleotide sequence ID" value="NZ_WUWG01000001.1"/>
</dbReference>
<gene>
    <name evidence="3" type="primary">addB</name>
    <name evidence="3" type="ORF">GSH16_04755</name>
</gene>
<evidence type="ECO:0000259" key="2">
    <source>
        <dbReference type="Pfam" id="PF12705"/>
    </source>
</evidence>
<evidence type="ECO:0000313" key="4">
    <source>
        <dbReference type="Proteomes" id="UP000436016"/>
    </source>
</evidence>
<sequence>MTRLFPDQEGPRLFGLPLGCDPTQALYDGLRSRLEGQPPEAAARVRIYLNTRRAARALEAAFVAGGAALLPQVRVLEDLEADVPLLVDLPSPPDPLHRMLDMSQLVARLLDLEPDLAPQSARFDLAESIALFQDELGGEAVPLSRLETLDVGHQSGHWQRSLTFLKILAGSDDGDEAGTDPSGQNRQRRLVEALGRIWAEEPPDTPILIAGSTGSRGATARFMEIVANLPQGAVILPGVDMQQGPDQWQAIDGEQDHPQFGFARLGRRLGVDMAALPAFGPVASPVPDRAALLSLSLRPAPVTEQWMRDGPAHADALDASLSGVTLVEADTARLEAGAIACRMRAAAEDGRSAALITPDRVLARRVAAMLDRWQIVPDDSAGRPLSLTPPGLLLRELAALAGRRLTPNALLPILGSPLVGGLRDARRRHLVLSRRLDLSFLRGGPPFIDGAALRAWAESPKARMEEAPAWAAHLAASLDPLAGDAQLNVGGHAARLRVAAEALSRGAEPGPDAVVSLWDKAAGARAAEVLRKLEEAGDRGAPMSAGDFDVLLNRLLSAQDVRDEAFETHPLLSIWGTLEARVGTAEVMILGGLNEGVWPGSTSVDPWMNRDMRRQLDLPLPERRIGLAAHDFQQAANAPEVVLTRSVREAEAPSVAARWLVRLGNLVDGIDRIAVADGRAGAWSHMDDLRARGRVWTDLAAAVDRPLAEVPAAPRPAPCPPRAARPDKLSATRIQALIRDPYSIYARYVLNLRAVAPPGKEPDALERGTTLHEVLEKCVAAFENEPPEVEVDRFRRIAAETLEEIVPWPAVRRIWKSRLDRIAPWFVATEAERRADGKVLIQEVWGRWAVSGLSAPFTLEARVDRIDLLADGSLAIFDYKTGTPPSDAQVRQFDKQLYLEALIAQAGGFDTLAATPVGRLEYIGLGGTGSLRRLDASPDEIETHRADLVRLLTAYQDPAQPYPARTRPHKITYDSDYDQLSRRGEWDDGDDPVEVPL</sequence>
<proteinExistence type="predicted"/>
<protein>
    <submittedName>
        <fullName evidence="3">Double-strand break repair protein AddB</fullName>
    </submittedName>
</protein>
<feature type="compositionally biased region" description="Acidic residues" evidence="1">
    <location>
        <begin position="987"/>
        <end position="997"/>
    </location>
</feature>
<comment type="caution">
    <text evidence="3">The sequence shown here is derived from an EMBL/GenBank/DDBJ whole genome shotgun (WGS) entry which is preliminary data.</text>
</comment>
<keyword evidence="4" id="KW-1185">Reference proteome</keyword>
<evidence type="ECO:0000313" key="3">
    <source>
        <dbReference type="EMBL" id="MXU64745.1"/>
    </source>
</evidence>